<comment type="caution">
    <text evidence="1">The sequence shown here is derived from an EMBL/GenBank/DDBJ whole genome shotgun (WGS) entry which is preliminary data.</text>
</comment>
<dbReference type="EMBL" id="BOLY01000003">
    <property type="protein sequence ID" value="GIZ41763.1"/>
    <property type="molecule type" value="Genomic_DNA"/>
</dbReference>
<keyword evidence="2" id="KW-1185">Reference proteome</keyword>
<sequence length="185" mass="21325">MSSPDKQDSSFQPGLDESVGLSERIQDLPQELQDEIFNLTVAIEPAEVAINKSYKPPWQLRIDRASRKKMTQQYYSTTIFVAEDVCVPRILQSWLNSLPTHHSHLISEIRLLSTGEFTPRLHAHYNVISVAHLRIWLSLYRKDMKANFGLEEGIFKTKVLEADSQGNERVLWVSYPETQEYSGYV</sequence>
<proteinExistence type="predicted"/>
<dbReference type="AlphaFoldDB" id="A0A9P3FC31"/>
<dbReference type="RefSeq" id="XP_044656250.1">
    <property type="nucleotide sequence ID" value="XM_044800315.1"/>
</dbReference>
<organism evidence="1 2">
    <name type="scientific">Cercospora kikuchii</name>
    <dbReference type="NCBI Taxonomy" id="84275"/>
    <lineage>
        <taxon>Eukaryota</taxon>
        <taxon>Fungi</taxon>
        <taxon>Dikarya</taxon>
        <taxon>Ascomycota</taxon>
        <taxon>Pezizomycotina</taxon>
        <taxon>Dothideomycetes</taxon>
        <taxon>Dothideomycetidae</taxon>
        <taxon>Mycosphaerellales</taxon>
        <taxon>Mycosphaerellaceae</taxon>
        <taxon>Cercospora</taxon>
    </lineage>
</organism>
<reference evidence="1 2" key="1">
    <citation type="submission" date="2021-01" db="EMBL/GenBank/DDBJ databases">
        <title>Cercospora kikuchii MAFF 305040 whole genome shotgun sequence.</title>
        <authorList>
            <person name="Kashiwa T."/>
            <person name="Suzuki T."/>
        </authorList>
    </citation>
    <scope>NUCLEOTIDE SEQUENCE [LARGE SCALE GENOMIC DNA]</scope>
    <source>
        <strain evidence="1 2">MAFF 305040</strain>
    </source>
</reference>
<name>A0A9P3FC31_9PEZI</name>
<dbReference type="Proteomes" id="UP000825890">
    <property type="component" value="Unassembled WGS sequence"/>
</dbReference>
<gene>
    <name evidence="1" type="ORF">CKM354_000505800</name>
</gene>
<dbReference type="OrthoDB" id="3650750at2759"/>
<evidence type="ECO:0000313" key="2">
    <source>
        <dbReference type="Proteomes" id="UP000825890"/>
    </source>
</evidence>
<protein>
    <submittedName>
        <fullName evidence="1">Uncharacterized protein</fullName>
    </submittedName>
</protein>
<dbReference type="GeneID" id="68290633"/>
<accession>A0A9P3FC31</accession>
<evidence type="ECO:0000313" key="1">
    <source>
        <dbReference type="EMBL" id="GIZ41763.1"/>
    </source>
</evidence>